<name>F4QNY4_9CAUL</name>
<dbReference type="STRING" id="715226.ABI_24550"/>
<dbReference type="Proteomes" id="UP000006512">
    <property type="component" value="Unassembled WGS sequence"/>
</dbReference>
<dbReference type="eggNOG" id="COG0346">
    <property type="taxonomic scope" value="Bacteria"/>
</dbReference>
<dbReference type="EMBL" id="GL883078">
    <property type="protein sequence ID" value="EGF91042.1"/>
    <property type="molecule type" value="Genomic_DNA"/>
</dbReference>
<proteinExistence type="predicted"/>
<reference evidence="3" key="1">
    <citation type="submission" date="2011-03" db="EMBL/GenBank/DDBJ databases">
        <title>Draft genome sequence of Brevundimonas diminuta.</title>
        <authorList>
            <person name="Brown P.J.B."/>
            <person name="Buechlein A."/>
            <person name="Hemmerich C."/>
            <person name="Brun Y.V."/>
        </authorList>
    </citation>
    <scope>NUCLEOTIDE SEQUENCE [LARGE SCALE GENOMIC DNA]</scope>
    <source>
        <strain evidence="3">C19</strain>
    </source>
</reference>
<dbReference type="InterPro" id="IPR037523">
    <property type="entry name" value="VOC_core"/>
</dbReference>
<dbReference type="AlphaFoldDB" id="F4QNY4"/>
<sequence length="116" mass="12319">MTFLNLVVLRAKDVARLGQFYEALGLSFVRERHGSGPEHLAATAGGMTLEIYPWAQGRGTEGLRIGFQVDDVEMRLAAALAQGATLVTAFKDGPWGPRAVVTDPEGHIVELAGAAS</sequence>
<keyword evidence="3" id="KW-1185">Reference proteome</keyword>
<dbReference type="PROSITE" id="PS51819">
    <property type="entry name" value="VOC"/>
    <property type="match status" value="1"/>
</dbReference>
<evidence type="ECO:0000259" key="1">
    <source>
        <dbReference type="PROSITE" id="PS51819"/>
    </source>
</evidence>
<dbReference type="GO" id="GO:0051213">
    <property type="term" value="F:dioxygenase activity"/>
    <property type="evidence" value="ECO:0007669"/>
    <property type="project" value="UniProtKB-KW"/>
</dbReference>
<feature type="domain" description="VOC" evidence="1">
    <location>
        <begin position="3"/>
        <end position="114"/>
    </location>
</feature>
<protein>
    <submittedName>
        <fullName evidence="2">Glyoxalase/Bleomycin resistance protein/Dioxygenase superfamily protein</fullName>
    </submittedName>
</protein>
<dbReference type="Pfam" id="PF18029">
    <property type="entry name" value="Glyoxalase_6"/>
    <property type="match status" value="1"/>
</dbReference>
<evidence type="ECO:0000313" key="3">
    <source>
        <dbReference type="Proteomes" id="UP000006512"/>
    </source>
</evidence>
<dbReference type="SUPFAM" id="SSF54593">
    <property type="entry name" value="Glyoxalase/Bleomycin resistance protein/Dihydroxybiphenyl dioxygenase"/>
    <property type="match status" value="1"/>
</dbReference>
<dbReference type="RefSeq" id="WP_006273228.1">
    <property type="nucleotide sequence ID" value="NZ_GL883078.1"/>
</dbReference>
<dbReference type="Gene3D" id="3.10.180.10">
    <property type="entry name" value="2,3-Dihydroxybiphenyl 1,2-Dioxygenase, domain 1"/>
    <property type="match status" value="1"/>
</dbReference>
<dbReference type="HOGENOM" id="CLU_166907_1_0_5"/>
<organism evidence="2 3">
    <name type="scientific">Asticcacaulis biprosthecium C19</name>
    <dbReference type="NCBI Taxonomy" id="715226"/>
    <lineage>
        <taxon>Bacteria</taxon>
        <taxon>Pseudomonadati</taxon>
        <taxon>Pseudomonadota</taxon>
        <taxon>Alphaproteobacteria</taxon>
        <taxon>Caulobacterales</taxon>
        <taxon>Caulobacteraceae</taxon>
        <taxon>Asticcacaulis</taxon>
    </lineage>
</organism>
<dbReference type="InterPro" id="IPR029068">
    <property type="entry name" value="Glyas_Bleomycin-R_OHBP_Dase"/>
</dbReference>
<accession>F4QNY4</accession>
<keyword evidence="2" id="KW-0560">Oxidoreductase</keyword>
<evidence type="ECO:0000313" key="2">
    <source>
        <dbReference type="EMBL" id="EGF91042.1"/>
    </source>
</evidence>
<keyword evidence="2" id="KW-0223">Dioxygenase</keyword>
<dbReference type="InterPro" id="IPR041581">
    <property type="entry name" value="Glyoxalase_6"/>
</dbReference>
<gene>
    <name evidence="2" type="ORF">ABI_24550</name>
</gene>